<dbReference type="GO" id="GO:0005737">
    <property type="term" value="C:cytoplasm"/>
    <property type="evidence" value="ECO:0007669"/>
    <property type="project" value="UniProtKB-SubCell"/>
</dbReference>
<evidence type="ECO:0000256" key="5">
    <source>
        <dbReference type="ARBA" id="ARBA00022490"/>
    </source>
</evidence>
<evidence type="ECO:0000256" key="4">
    <source>
        <dbReference type="ARBA" id="ARBA00012840"/>
    </source>
</evidence>
<evidence type="ECO:0000256" key="6">
    <source>
        <dbReference type="ARBA" id="ARBA00022598"/>
    </source>
</evidence>
<evidence type="ECO:0000256" key="1">
    <source>
        <dbReference type="ARBA" id="ARBA00004496"/>
    </source>
</evidence>
<dbReference type="PANTHER" id="PTHR43697">
    <property type="entry name" value="SERYL-TRNA SYNTHETASE"/>
    <property type="match status" value="1"/>
</dbReference>
<organism evidence="17">
    <name type="scientific">mine drainage metagenome</name>
    <dbReference type="NCBI Taxonomy" id="410659"/>
    <lineage>
        <taxon>unclassified sequences</taxon>
        <taxon>metagenomes</taxon>
        <taxon>ecological metagenomes</taxon>
    </lineage>
</organism>
<dbReference type="InterPro" id="IPR006195">
    <property type="entry name" value="aa-tRNA-synth_II"/>
</dbReference>
<reference evidence="17" key="1">
    <citation type="submission" date="2009-10" db="EMBL/GenBank/DDBJ databases">
        <title>Diversity of trophic interactions inside an arsenic-rich microbial ecosystem.</title>
        <authorList>
            <person name="Bertin P.N."/>
            <person name="Heinrich-Salmeron A."/>
            <person name="Pelletier E."/>
            <person name="Goulhen-Chollet F."/>
            <person name="Arsene-Ploetze F."/>
            <person name="Gallien S."/>
            <person name="Calteau A."/>
            <person name="Vallenet D."/>
            <person name="Casiot C."/>
            <person name="Chane-Woon-Ming B."/>
            <person name="Giloteaux L."/>
            <person name="Barakat M."/>
            <person name="Bonnefoy V."/>
            <person name="Bruneel O."/>
            <person name="Chandler M."/>
            <person name="Cleiss J."/>
            <person name="Duran R."/>
            <person name="Elbaz-Poulichet F."/>
            <person name="Fonknechten N."/>
            <person name="Lauga B."/>
            <person name="Mornico D."/>
            <person name="Ortet P."/>
            <person name="Schaeffer C."/>
            <person name="Siguier P."/>
            <person name="Alexander Thil Smith A."/>
            <person name="Van Dorsselaer A."/>
            <person name="Weissenbach J."/>
            <person name="Medigue C."/>
            <person name="Le Paslier D."/>
        </authorList>
    </citation>
    <scope>NUCLEOTIDE SEQUENCE</scope>
</reference>
<dbReference type="Gene3D" id="1.10.287.40">
    <property type="entry name" value="Serine-tRNA synthetase, tRNA binding domain"/>
    <property type="match status" value="1"/>
</dbReference>
<dbReference type="Pfam" id="PF02403">
    <property type="entry name" value="Seryl_tRNA_N"/>
    <property type="match status" value="1"/>
</dbReference>
<evidence type="ECO:0000259" key="16">
    <source>
        <dbReference type="PROSITE" id="PS50862"/>
    </source>
</evidence>
<keyword evidence="6 17" id="KW-0436">Ligase</keyword>
<dbReference type="InterPro" id="IPR033729">
    <property type="entry name" value="SerRS_core"/>
</dbReference>
<dbReference type="InterPro" id="IPR010978">
    <property type="entry name" value="tRNA-bd_arm"/>
</dbReference>
<comment type="subcellular location">
    <subcellularLocation>
        <location evidence="1">Cytoplasm</location>
    </subcellularLocation>
</comment>
<comment type="caution">
    <text evidence="17">The sequence shown here is derived from an EMBL/GenBank/DDBJ whole genome shotgun (WGS) entry which is preliminary data.</text>
</comment>
<dbReference type="CDD" id="cd00770">
    <property type="entry name" value="SerRS_core"/>
    <property type="match status" value="1"/>
</dbReference>
<keyword evidence="10 17" id="KW-0030">Aminoacyl-tRNA synthetase</keyword>
<dbReference type="InterPro" id="IPR045864">
    <property type="entry name" value="aa-tRNA-synth_II/BPL/LPL"/>
</dbReference>
<comment type="similarity">
    <text evidence="3">Belongs to the class-II aminoacyl-tRNA synthetase family. Type-1 seryl-tRNA synthetase subfamily.</text>
</comment>
<dbReference type="PIRSF" id="PIRSF001529">
    <property type="entry name" value="Ser-tRNA-synth_IIa"/>
    <property type="match status" value="1"/>
</dbReference>
<keyword evidence="5" id="KW-0963">Cytoplasm</keyword>
<dbReference type="InterPro" id="IPR002314">
    <property type="entry name" value="aa-tRNA-synt_IIb"/>
</dbReference>
<dbReference type="Gene3D" id="3.30.930.10">
    <property type="entry name" value="Bira Bifunctional Protein, Domain 2"/>
    <property type="match status" value="1"/>
</dbReference>
<dbReference type="SUPFAM" id="SSF55681">
    <property type="entry name" value="Class II aaRS and biotin synthetases"/>
    <property type="match status" value="1"/>
</dbReference>
<evidence type="ECO:0000256" key="3">
    <source>
        <dbReference type="ARBA" id="ARBA00010728"/>
    </source>
</evidence>
<dbReference type="HAMAP" id="MF_00176">
    <property type="entry name" value="Ser_tRNA_synth_type1"/>
    <property type="match status" value="1"/>
</dbReference>
<sequence>MLDITLCRRDPDRIRRSAIRRGSDPSFVDEILRLDERYRLALTDLETKKAEKNRLSAEIAKASDRAAAAATLRPQIAALDGEIASLDALAKSLAPDSPESPLRDLLVQSPNIVDESTPDGAEASANVVLRTWGTPRTFPFAARPHWEIGEKLGILDFERAAKLSGSRFAVLRGLGARLSRALAQFFLDRAAERGYVEIAPPYLVTQQTMWRTGQLTKFSDAMFADLDAGLYLIPTAEVPLTALHGDEILDGTSLPIRYAAYSSCFRKEAGAAGKDTRGLIRQHQFEKVELVRLERPEDSFAALEAMTADAAALLEELGLPYRVLSLCAGDLGFNAAKTYDLEVWLPSSNEYREISSCSNCTDFQARRAQIRWRRDPKAKPELVHTLNGSGLAIGRTLLAVLENYQQEDGSVIVPEALRRYVGADRITAAE</sequence>
<dbReference type="PANTHER" id="PTHR43697:SF1">
    <property type="entry name" value="SERINE--TRNA LIGASE"/>
    <property type="match status" value="1"/>
</dbReference>
<feature type="domain" description="Aminoacyl-transfer RNA synthetases class-II family profile" evidence="16">
    <location>
        <begin position="144"/>
        <end position="414"/>
    </location>
</feature>
<keyword evidence="7" id="KW-0547">Nucleotide-binding</keyword>
<dbReference type="InterPro" id="IPR015866">
    <property type="entry name" value="Ser-tRNA-synth_1_N"/>
</dbReference>
<evidence type="ECO:0000313" key="17">
    <source>
        <dbReference type="EMBL" id="CBH76217.1"/>
    </source>
</evidence>
<comment type="catalytic activity">
    <reaction evidence="15">
        <text>tRNA(Ser) + L-serine + ATP = L-seryl-tRNA(Ser) + AMP + diphosphate + H(+)</text>
        <dbReference type="Rhea" id="RHEA:12292"/>
        <dbReference type="Rhea" id="RHEA-COMP:9669"/>
        <dbReference type="Rhea" id="RHEA-COMP:9703"/>
        <dbReference type="ChEBI" id="CHEBI:15378"/>
        <dbReference type="ChEBI" id="CHEBI:30616"/>
        <dbReference type="ChEBI" id="CHEBI:33019"/>
        <dbReference type="ChEBI" id="CHEBI:33384"/>
        <dbReference type="ChEBI" id="CHEBI:78442"/>
        <dbReference type="ChEBI" id="CHEBI:78533"/>
        <dbReference type="ChEBI" id="CHEBI:456215"/>
        <dbReference type="EC" id="6.1.1.11"/>
    </reaction>
</comment>
<proteinExistence type="inferred from homology"/>
<evidence type="ECO:0000256" key="15">
    <source>
        <dbReference type="ARBA" id="ARBA00048823"/>
    </source>
</evidence>
<keyword evidence="9" id="KW-0648">Protein biosynthesis</keyword>
<keyword evidence="8" id="KW-0067">ATP-binding</keyword>
<dbReference type="GO" id="GO:0004828">
    <property type="term" value="F:serine-tRNA ligase activity"/>
    <property type="evidence" value="ECO:0007669"/>
    <property type="project" value="UniProtKB-EC"/>
</dbReference>
<dbReference type="AlphaFoldDB" id="E6PIC7"/>
<evidence type="ECO:0000256" key="10">
    <source>
        <dbReference type="ARBA" id="ARBA00023146"/>
    </source>
</evidence>
<evidence type="ECO:0000256" key="7">
    <source>
        <dbReference type="ARBA" id="ARBA00022741"/>
    </source>
</evidence>
<gene>
    <name evidence="17" type="primary">serS</name>
    <name evidence="17" type="ORF">CARN1_0697</name>
</gene>
<accession>E6PIC7</accession>
<dbReference type="EC" id="6.1.1.11" evidence="4"/>
<evidence type="ECO:0000256" key="14">
    <source>
        <dbReference type="ARBA" id="ARBA00047929"/>
    </source>
</evidence>
<name>E6PIC7_9ZZZZ</name>
<evidence type="ECO:0000256" key="2">
    <source>
        <dbReference type="ARBA" id="ARBA00005045"/>
    </source>
</evidence>
<dbReference type="Pfam" id="PF00587">
    <property type="entry name" value="tRNA-synt_2b"/>
    <property type="match status" value="1"/>
</dbReference>
<dbReference type="InterPro" id="IPR042103">
    <property type="entry name" value="SerRS_1_N_sf"/>
</dbReference>
<evidence type="ECO:0000256" key="9">
    <source>
        <dbReference type="ARBA" id="ARBA00022917"/>
    </source>
</evidence>
<dbReference type="GO" id="GO:0006434">
    <property type="term" value="P:seryl-tRNA aminoacylation"/>
    <property type="evidence" value="ECO:0007669"/>
    <property type="project" value="InterPro"/>
</dbReference>
<dbReference type="EMBL" id="CABL01000019">
    <property type="protein sequence ID" value="CBH76217.1"/>
    <property type="molecule type" value="Genomic_DNA"/>
</dbReference>
<dbReference type="PRINTS" id="PR00981">
    <property type="entry name" value="TRNASYNTHSER"/>
</dbReference>
<dbReference type="PROSITE" id="PS50862">
    <property type="entry name" value="AA_TRNA_LIGASE_II"/>
    <property type="match status" value="1"/>
</dbReference>
<evidence type="ECO:0000256" key="8">
    <source>
        <dbReference type="ARBA" id="ARBA00022840"/>
    </source>
</evidence>
<comment type="catalytic activity">
    <reaction evidence="14">
        <text>tRNA(Sec) + L-serine + ATP = L-seryl-tRNA(Sec) + AMP + diphosphate + H(+)</text>
        <dbReference type="Rhea" id="RHEA:42580"/>
        <dbReference type="Rhea" id="RHEA-COMP:9742"/>
        <dbReference type="Rhea" id="RHEA-COMP:10128"/>
        <dbReference type="ChEBI" id="CHEBI:15378"/>
        <dbReference type="ChEBI" id="CHEBI:30616"/>
        <dbReference type="ChEBI" id="CHEBI:33019"/>
        <dbReference type="ChEBI" id="CHEBI:33384"/>
        <dbReference type="ChEBI" id="CHEBI:78442"/>
        <dbReference type="ChEBI" id="CHEBI:78533"/>
        <dbReference type="ChEBI" id="CHEBI:456215"/>
        <dbReference type="EC" id="6.1.1.11"/>
    </reaction>
</comment>
<protein>
    <recommendedName>
        <fullName evidence="13">Serine--tRNA ligase</fullName>
        <ecNumber evidence="4">6.1.1.11</ecNumber>
    </recommendedName>
    <alternativeName>
        <fullName evidence="11">Seryl-tRNA synthetase</fullName>
    </alternativeName>
    <alternativeName>
        <fullName evidence="12">Seryl-tRNA(Ser/Sec) synthetase</fullName>
    </alternativeName>
</protein>
<dbReference type="SUPFAM" id="SSF46589">
    <property type="entry name" value="tRNA-binding arm"/>
    <property type="match status" value="1"/>
</dbReference>
<dbReference type="NCBIfam" id="TIGR00414">
    <property type="entry name" value="serS"/>
    <property type="match status" value="1"/>
</dbReference>
<comment type="pathway">
    <text evidence="2">Aminoacyl-tRNA biosynthesis; selenocysteinyl-tRNA(Sec) biosynthesis; L-seryl-tRNA(Sec) from L-serine and tRNA(Sec): step 1/1.</text>
</comment>
<evidence type="ECO:0000256" key="13">
    <source>
        <dbReference type="ARBA" id="ARBA00039158"/>
    </source>
</evidence>
<dbReference type="GO" id="GO:0005524">
    <property type="term" value="F:ATP binding"/>
    <property type="evidence" value="ECO:0007669"/>
    <property type="project" value="UniProtKB-KW"/>
</dbReference>
<evidence type="ECO:0000256" key="11">
    <source>
        <dbReference type="ARBA" id="ARBA00031113"/>
    </source>
</evidence>
<dbReference type="InterPro" id="IPR002317">
    <property type="entry name" value="Ser-tRNA-ligase_type_1"/>
</dbReference>
<evidence type="ECO:0000256" key="12">
    <source>
        <dbReference type="ARBA" id="ARBA00033352"/>
    </source>
</evidence>